<sequence>MGRLVEEVKLWNTPIIGSYHIWKFTQGYCDGHPHGDAPIGLLHFVAMAILTSKDLLKPISNQRDDLQSYVRSFENTKDSDILLSIQQRIRDKSQYTLAAIDTAISKGLVMWDMESGKLYPCKLIKRTGRGRALKNTIKREGEKAEILGKWFSKHDLLSIESYLKVVF</sequence>
<name>A0A3T1D696_9BACL</name>
<reference evidence="1 2" key="1">
    <citation type="submission" date="2019-01" db="EMBL/GenBank/DDBJ databases">
        <title>Complete genome sequence of Cohnella hallensis HS21 isolated from Korean fir (Abies koreana) rhizospheric soil.</title>
        <authorList>
            <person name="Jiang L."/>
            <person name="Kang S.W."/>
            <person name="Kim S."/>
            <person name="Jung J."/>
            <person name="Kim C.Y."/>
            <person name="Kim D.H."/>
            <person name="Kim S.W."/>
            <person name="Lee J."/>
        </authorList>
    </citation>
    <scope>NUCLEOTIDE SEQUENCE [LARGE SCALE GENOMIC DNA]</scope>
    <source>
        <strain evidence="1 2">HS21</strain>
    </source>
</reference>
<dbReference type="EMBL" id="AP019400">
    <property type="protein sequence ID" value="BBI33594.1"/>
    <property type="molecule type" value="Genomic_DNA"/>
</dbReference>
<dbReference type="KEGG" id="cohn:KCTCHS21_29930"/>
<proteinExistence type="predicted"/>
<protein>
    <submittedName>
        <fullName evidence="1">Uncharacterized protein</fullName>
    </submittedName>
</protein>
<gene>
    <name evidence="1" type="ORF">KCTCHS21_29930</name>
</gene>
<accession>A0A3T1D696</accession>
<dbReference type="InterPro" id="IPR045390">
    <property type="entry name" value="ABC-3C_MC3"/>
</dbReference>
<dbReference type="Proteomes" id="UP000289856">
    <property type="component" value="Chromosome"/>
</dbReference>
<dbReference type="RefSeq" id="WP_130609541.1">
    <property type="nucleotide sequence ID" value="NZ_AP019400.1"/>
</dbReference>
<dbReference type="Pfam" id="PF20131">
    <property type="entry name" value="MC3"/>
    <property type="match status" value="1"/>
</dbReference>
<evidence type="ECO:0000313" key="1">
    <source>
        <dbReference type="EMBL" id="BBI33594.1"/>
    </source>
</evidence>
<dbReference type="OrthoDB" id="6957938at2"/>
<evidence type="ECO:0000313" key="2">
    <source>
        <dbReference type="Proteomes" id="UP000289856"/>
    </source>
</evidence>
<dbReference type="AlphaFoldDB" id="A0A3T1D696"/>
<organism evidence="1 2">
    <name type="scientific">Cohnella abietis</name>
    <dbReference type="NCBI Taxonomy" id="2507935"/>
    <lineage>
        <taxon>Bacteria</taxon>
        <taxon>Bacillati</taxon>
        <taxon>Bacillota</taxon>
        <taxon>Bacilli</taxon>
        <taxon>Bacillales</taxon>
        <taxon>Paenibacillaceae</taxon>
        <taxon>Cohnella</taxon>
    </lineage>
</organism>
<keyword evidence="2" id="KW-1185">Reference proteome</keyword>